<protein>
    <submittedName>
        <fullName evidence="1">Uncharacterized protein</fullName>
    </submittedName>
</protein>
<reference evidence="1" key="1">
    <citation type="submission" date="2020-02" db="EMBL/GenBank/DDBJ databases">
        <title>Genome sequencing of the panga catfish, Pangasius djambal.</title>
        <authorList>
            <person name="Wen M."/>
            <person name="Zahm M."/>
            <person name="Roques C."/>
            <person name="Cabau C."/>
            <person name="Klopp C."/>
            <person name="Donnadieu C."/>
            <person name="Jouanno E."/>
            <person name="Avarre J.-C."/>
            <person name="Campet M."/>
            <person name="Ha T."/>
            <person name="Dugue R."/>
            <person name="Lampietro C."/>
            <person name="Louis A."/>
            <person name="Herpin A."/>
            <person name="Echchiki A."/>
            <person name="Berthelot C."/>
            <person name="Parey E."/>
            <person name="Roest-Crollius H."/>
            <person name="Braasch I."/>
            <person name="Postlethwait J.H."/>
            <person name="Bobe J."/>
            <person name="Montfort J."/>
            <person name="Bouchez O."/>
            <person name="Begum T."/>
            <person name="Schartl M."/>
            <person name="Gustiano R."/>
            <person name="Guiguen Y."/>
        </authorList>
    </citation>
    <scope>NUCLEOTIDE SEQUENCE</scope>
    <source>
        <strain evidence="1">Pdj_M5554</strain>
    </source>
</reference>
<keyword evidence="2" id="KW-1185">Reference proteome</keyword>
<accession>A0ACC5YFF4</accession>
<organism evidence="1 2">
    <name type="scientific">Pangasius djambal</name>
    <dbReference type="NCBI Taxonomy" id="1691987"/>
    <lineage>
        <taxon>Eukaryota</taxon>
        <taxon>Metazoa</taxon>
        <taxon>Chordata</taxon>
        <taxon>Craniata</taxon>
        <taxon>Vertebrata</taxon>
        <taxon>Euteleostomi</taxon>
        <taxon>Actinopterygii</taxon>
        <taxon>Neopterygii</taxon>
        <taxon>Teleostei</taxon>
        <taxon>Ostariophysi</taxon>
        <taxon>Siluriformes</taxon>
        <taxon>Pangasiidae</taxon>
        <taxon>Pangasius</taxon>
    </lineage>
</organism>
<proteinExistence type="predicted"/>
<dbReference type="EMBL" id="CM040981">
    <property type="protein sequence ID" value="MCJ8734077.1"/>
    <property type="molecule type" value="Genomic_DNA"/>
</dbReference>
<dbReference type="Proteomes" id="UP000830395">
    <property type="component" value="Chromosome 7"/>
</dbReference>
<gene>
    <name evidence="1" type="ORF">PDJAM_G00231130</name>
</gene>
<sequence>MPEFNLALRKWLKNYAAMTHSLFNLLPLNVLAPAAGGAAGLHTLLNVCACAYGVFLCR</sequence>
<evidence type="ECO:0000313" key="2">
    <source>
        <dbReference type="Proteomes" id="UP000830395"/>
    </source>
</evidence>
<comment type="caution">
    <text evidence="1">The sequence shown here is derived from an EMBL/GenBank/DDBJ whole genome shotgun (WGS) entry which is preliminary data.</text>
</comment>
<name>A0ACC5YFF4_9TELE</name>
<evidence type="ECO:0000313" key="1">
    <source>
        <dbReference type="EMBL" id="MCJ8734077.1"/>
    </source>
</evidence>